<dbReference type="SUPFAM" id="SSF53335">
    <property type="entry name" value="S-adenosyl-L-methionine-dependent methyltransferases"/>
    <property type="match status" value="1"/>
</dbReference>
<dbReference type="EMBL" id="CP017316">
    <property type="protein sequence ID" value="AOT60378.1"/>
    <property type="molecule type" value="Genomic_DNA"/>
</dbReference>
<dbReference type="PANTHER" id="PTHR43464:SF19">
    <property type="entry name" value="UBIQUINONE BIOSYNTHESIS O-METHYLTRANSFERASE, MITOCHONDRIAL"/>
    <property type="match status" value="1"/>
</dbReference>
<dbReference type="InterPro" id="IPR013216">
    <property type="entry name" value="Methyltransf_11"/>
</dbReference>
<dbReference type="Pfam" id="PF08241">
    <property type="entry name" value="Methyltransf_11"/>
    <property type="match status" value="1"/>
</dbReference>
<evidence type="ECO:0000256" key="2">
    <source>
        <dbReference type="ARBA" id="ARBA00022679"/>
    </source>
</evidence>
<dbReference type="STRING" id="285473.A4G23_03249"/>
<dbReference type="Gene3D" id="3.40.50.150">
    <property type="entry name" value="Vaccinia Virus protein VP39"/>
    <property type="match status" value="1"/>
</dbReference>
<dbReference type="PATRIC" id="fig|285473.5.peg.3397"/>
<dbReference type="EC" id="2.1.1.197" evidence="5"/>
<dbReference type="PANTHER" id="PTHR43464">
    <property type="entry name" value="METHYLTRANSFERASE"/>
    <property type="match status" value="1"/>
</dbReference>
<dbReference type="KEGG" id="srn:A4G23_03249"/>
<accession>A0A1D8G4L0</accession>
<dbReference type="GO" id="GO:0102130">
    <property type="term" value="F:malonyl-CoA methyltransferase activity"/>
    <property type="evidence" value="ECO:0007669"/>
    <property type="project" value="UniProtKB-EC"/>
</dbReference>
<keyword evidence="2 5" id="KW-0808">Transferase</keyword>
<dbReference type="OrthoDB" id="21342at2"/>
<dbReference type="GO" id="GO:0032259">
    <property type="term" value="P:methylation"/>
    <property type="evidence" value="ECO:0007669"/>
    <property type="project" value="UniProtKB-KW"/>
</dbReference>
<reference evidence="5 6" key="1">
    <citation type="submission" date="2016-09" db="EMBL/GenBank/DDBJ databases">
        <title>Streptomyces rubrolavendulae MJM4426 Genome sequencing and assembly.</title>
        <authorList>
            <person name="Kim J.-G."/>
        </authorList>
    </citation>
    <scope>NUCLEOTIDE SEQUENCE [LARGE SCALE GENOMIC DNA]</scope>
    <source>
        <strain evidence="5 6">MJM4426</strain>
    </source>
</reference>
<evidence type="ECO:0000313" key="5">
    <source>
        <dbReference type="EMBL" id="AOT60378.1"/>
    </source>
</evidence>
<organism evidence="5 6">
    <name type="scientific">Streptomyces rubrolavendulae</name>
    <dbReference type="NCBI Taxonomy" id="285473"/>
    <lineage>
        <taxon>Bacteria</taxon>
        <taxon>Bacillati</taxon>
        <taxon>Actinomycetota</taxon>
        <taxon>Actinomycetes</taxon>
        <taxon>Kitasatosporales</taxon>
        <taxon>Streptomycetaceae</taxon>
        <taxon>Streptomyces</taxon>
    </lineage>
</organism>
<dbReference type="GO" id="GO:0008757">
    <property type="term" value="F:S-adenosylmethionine-dependent methyltransferase activity"/>
    <property type="evidence" value="ECO:0007669"/>
    <property type="project" value="InterPro"/>
</dbReference>
<dbReference type="RefSeq" id="WP_069977551.1">
    <property type="nucleotide sequence ID" value="NZ_CP017316.1"/>
</dbReference>
<keyword evidence="1 5" id="KW-0489">Methyltransferase</keyword>
<protein>
    <submittedName>
        <fullName evidence="5">Malonyl-[acyl-carrier protein] O-methyltransferase</fullName>
        <ecNumber evidence="5">2.1.1.197</ecNumber>
    </submittedName>
</protein>
<evidence type="ECO:0000259" key="4">
    <source>
        <dbReference type="Pfam" id="PF08241"/>
    </source>
</evidence>
<sequence>MTDPAAAITAYWDAAAQDFDEEPDHGLKAADTRAAWARLLTSWLPPAPADVLDVGCGTGSLSELVAGAGHRVTGVDLAPRMVERARAKLAEAGLPGRFLLGDAAAPPTGRETFDVLLSRHLVWTLPDPRAALEAWVSLIRPGGLLVLVEGRWREAGESAAPYGAGGGTLPWHGGITARDLTVAVRPLVTDLRVEPLSAEDALWGGPVTDERYALIARV</sequence>
<proteinExistence type="predicted"/>
<dbReference type="AlphaFoldDB" id="A0A1D8G4L0"/>
<keyword evidence="3" id="KW-0949">S-adenosyl-L-methionine</keyword>
<name>A0A1D8G4L0_9ACTN</name>
<keyword evidence="6" id="KW-1185">Reference proteome</keyword>
<evidence type="ECO:0000313" key="6">
    <source>
        <dbReference type="Proteomes" id="UP000095349"/>
    </source>
</evidence>
<gene>
    <name evidence="5" type="primary">bioC</name>
    <name evidence="5" type="ORF">A4G23_03249</name>
</gene>
<evidence type="ECO:0000256" key="3">
    <source>
        <dbReference type="ARBA" id="ARBA00022691"/>
    </source>
</evidence>
<dbReference type="InterPro" id="IPR029063">
    <property type="entry name" value="SAM-dependent_MTases_sf"/>
</dbReference>
<evidence type="ECO:0000256" key="1">
    <source>
        <dbReference type="ARBA" id="ARBA00022603"/>
    </source>
</evidence>
<dbReference type="Proteomes" id="UP000095349">
    <property type="component" value="Chromosome"/>
</dbReference>
<feature type="domain" description="Methyltransferase type 11" evidence="4">
    <location>
        <begin position="52"/>
        <end position="147"/>
    </location>
</feature>
<dbReference type="CDD" id="cd02440">
    <property type="entry name" value="AdoMet_MTases"/>
    <property type="match status" value="1"/>
</dbReference>